<keyword evidence="2" id="KW-1185">Reference proteome</keyword>
<dbReference type="Proteomes" id="UP000243528">
    <property type="component" value="Unassembled WGS sequence"/>
</dbReference>
<dbReference type="EMBL" id="PYGE01000006">
    <property type="protein sequence ID" value="PSL04166.1"/>
    <property type="molecule type" value="Genomic_DNA"/>
</dbReference>
<reference evidence="1 2" key="1">
    <citation type="submission" date="2018-03" db="EMBL/GenBank/DDBJ databases">
        <title>Genomic Encyclopedia of Archaeal and Bacterial Type Strains, Phase II (KMG-II): from individual species to whole genera.</title>
        <authorList>
            <person name="Goeker M."/>
        </authorList>
    </citation>
    <scope>NUCLEOTIDE SEQUENCE [LARGE SCALE GENOMIC DNA]</scope>
    <source>
        <strain evidence="1 2">DSM 45211</strain>
    </source>
</reference>
<accession>A0A2P8E3Y4</accession>
<organism evidence="1 2">
    <name type="scientific">Haloactinopolyspora alba</name>
    <dbReference type="NCBI Taxonomy" id="648780"/>
    <lineage>
        <taxon>Bacteria</taxon>
        <taxon>Bacillati</taxon>
        <taxon>Actinomycetota</taxon>
        <taxon>Actinomycetes</taxon>
        <taxon>Jiangellales</taxon>
        <taxon>Jiangellaceae</taxon>
        <taxon>Haloactinopolyspora</taxon>
    </lineage>
</organism>
<evidence type="ECO:0000313" key="1">
    <source>
        <dbReference type="EMBL" id="PSL04166.1"/>
    </source>
</evidence>
<sequence length="84" mass="9145">MSALLSAEVERIVRSHAAEFEQLHRFRSALLEQRHNLDGAYVTVGVAHPLGAISGVTHLFGIPLRYVDGSDGPRLSLPLGVESR</sequence>
<gene>
    <name evidence="1" type="ORF">CLV30_106171</name>
</gene>
<proteinExistence type="predicted"/>
<comment type="caution">
    <text evidence="1">The sequence shown here is derived from an EMBL/GenBank/DDBJ whole genome shotgun (WGS) entry which is preliminary data.</text>
</comment>
<evidence type="ECO:0000313" key="2">
    <source>
        <dbReference type="Proteomes" id="UP000243528"/>
    </source>
</evidence>
<name>A0A2P8E3Y4_9ACTN</name>
<dbReference type="RefSeq" id="WP_106537177.1">
    <property type="nucleotide sequence ID" value="NZ_ML142900.1"/>
</dbReference>
<protein>
    <submittedName>
        <fullName evidence="1">Uncharacterized protein</fullName>
    </submittedName>
</protein>
<dbReference type="AlphaFoldDB" id="A0A2P8E3Y4"/>